<reference evidence="1 2" key="1">
    <citation type="submission" date="2021-06" db="EMBL/GenBank/DDBJ databases">
        <authorList>
            <person name="Kallberg Y."/>
            <person name="Tangrot J."/>
            <person name="Rosling A."/>
        </authorList>
    </citation>
    <scope>NUCLEOTIDE SEQUENCE [LARGE SCALE GENOMIC DNA]</scope>
    <source>
        <strain evidence="1 2">120-4 pot B 10/14</strain>
    </source>
</reference>
<evidence type="ECO:0000313" key="2">
    <source>
        <dbReference type="Proteomes" id="UP000789901"/>
    </source>
</evidence>
<organism evidence="1 2">
    <name type="scientific">Gigaspora margarita</name>
    <dbReference type="NCBI Taxonomy" id="4874"/>
    <lineage>
        <taxon>Eukaryota</taxon>
        <taxon>Fungi</taxon>
        <taxon>Fungi incertae sedis</taxon>
        <taxon>Mucoromycota</taxon>
        <taxon>Glomeromycotina</taxon>
        <taxon>Glomeromycetes</taxon>
        <taxon>Diversisporales</taxon>
        <taxon>Gigasporaceae</taxon>
        <taxon>Gigaspora</taxon>
    </lineage>
</organism>
<name>A0ABN7WH64_GIGMA</name>
<dbReference type="EMBL" id="CAJVQB010044196">
    <property type="protein sequence ID" value="CAG8831715.1"/>
    <property type="molecule type" value="Genomic_DNA"/>
</dbReference>
<accession>A0ABN7WH64</accession>
<feature type="non-terminal residue" evidence="1">
    <location>
        <position position="47"/>
    </location>
</feature>
<keyword evidence="2" id="KW-1185">Reference proteome</keyword>
<gene>
    <name evidence="1" type="ORF">GMARGA_LOCUS30762</name>
</gene>
<comment type="caution">
    <text evidence="1">The sequence shown here is derived from an EMBL/GenBank/DDBJ whole genome shotgun (WGS) entry which is preliminary data.</text>
</comment>
<proteinExistence type="predicted"/>
<protein>
    <submittedName>
        <fullName evidence="1">40182_t:CDS:1</fullName>
    </submittedName>
</protein>
<dbReference type="Proteomes" id="UP000789901">
    <property type="component" value="Unassembled WGS sequence"/>
</dbReference>
<evidence type="ECO:0000313" key="1">
    <source>
        <dbReference type="EMBL" id="CAG8831715.1"/>
    </source>
</evidence>
<sequence length="47" mass="5105">MSQPGDGKDEIVKTNSEIVSTKKVALLNLLVQLFDGSRKTIVICVCL</sequence>